<organism evidence="2 3">
    <name type="scientific">Lachnospira multipara</name>
    <dbReference type="NCBI Taxonomy" id="28051"/>
    <lineage>
        <taxon>Bacteria</taxon>
        <taxon>Bacillati</taxon>
        <taxon>Bacillota</taxon>
        <taxon>Clostridia</taxon>
        <taxon>Lachnospirales</taxon>
        <taxon>Lachnospiraceae</taxon>
        <taxon>Lachnospira</taxon>
    </lineage>
</organism>
<evidence type="ECO:0000313" key="2">
    <source>
        <dbReference type="EMBL" id="SEG00841.1"/>
    </source>
</evidence>
<dbReference type="Pfam" id="PF04168">
    <property type="entry name" value="Alpha-E"/>
    <property type="match status" value="1"/>
</dbReference>
<dbReference type="InterPro" id="IPR007296">
    <property type="entry name" value="DUF403"/>
</dbReference>
<dbReference type="AlphaFoldDB" id="A0A1H5WNB9"/>
<dbReference type="Proteomes" id="UP000236726">
    <property type="component" value="Unassembled WGS sequence"/>
</dbReference>
<gene>
    <name evidence="2" type="ORF">SAMN05216537_1175</name>
</gene>
<proteinExistence type="predicted"/>
<sequence>MDYVSLTKTNRLYWLGRYCERVLSTTQYMMYWYDSMIDGAAIDYKDYCEKMGIPADYESPEAFIQEYIFDKENAFSLRHAAEEMLANGMVLRETISSKTLAYIQMAVNALELGKTDSAPGVELQWVVDDVMAFRGSCDDFIEEEFVRNIIKTGISIERLSLYLRLGYNLENVAKEMKKMLNRLHKSGLQTNAMSLGRIYLYGNENQLNISDEDLLKAVENLVVL</sequence>
<reference evidence="2 3" key="1">
    <citation type="submission" date="2016-10" db="EMBL/GenBank/DDBJ databases">
        <authorList>
            <person name="de Groot N.N."/>
        </authorList>
    </citation>
    <scope>NUCLEOTIDE SEQUENCE [LARGE SCALE GENOMIC DNA]</scope>
    <source>
        <strain evidence="2 3">D15d</strain>
    </source>
</reference>
<evidence type="ECO:0000313" key="3">
    <source>
        <dbReference type="Proteomes" id="UP000236726"/>
    </source>
</evidence>
<protein>
    <submittedName>
        <fullName evidence="2">A predicted alpha-helical domain with a conserved ER motif</fullName>
    </submittedName>
</protein>
<dbReference type="STRING" id="1410661.GCA_000702205_00953"/>
<dbReference type="RefSeq" id="WP_103953367.1">
    <property type="nucleotide sequence ID" value="NZ_FNUL01000017.1"/>
</dbReference>
<accession>A0A1H5WNB9</accession>
<dbReference type="EMBL" id="FNUL01000017">
    <property type="protein sequence ID" value="SEG00841.1"/>
    <property type="molecule type" value="Genomic_DNA"/>
</dbReference>
<keyword evidence="3" id="KW-1185">Reference proteome</keyword>
<evidence type="ECO:0000259" key="1">
    <source>
        <dbReference type="Pfam" id="PF04168"/>
    </source>
</evidence>
<name>A0A1H5WNB9_9FIRM</name>
<feature type="domain" description="DUF403" evidence="1">
    <location>
        <begin position="10"/>
        <end position="165"/>
    </location>
</feature>